<sequence length="92" mass="10914">MLPPPPILHHLPSTLHQALHQRQRRRQKSNTKRPPQKIAYIASKIEEKLVDIEIESRKEIDQLFQKFSVQIRASVAAHYQEIKEKILEKEEE</sequence>
<feature type="compositionally biased region" description="Basic residues" evidence="1">
    <location>
        <begin position="19"/>
        <end position="35"/>
    </location>
</feature>
<keyword evidence="2" id="KW-1185">Reference proteome</keyword>
<evidence type="ECO:0000313" key="2">
    <source>
        <dbReference type="Proteomes" id="UP000887577"/>
    </source>
</evidence>
<evidence type="ECO:0000256" key="1">
    <source>
        <dbReference type="SAM" id="MobiDB-lite"/>
    </source>
</evidence>
<accession>A0A914XT34</accession>
<name>A0A914XT34_9BILA</name>
<feature type="region of interest" description="Disordered" evidence="1">
    <location>
        <begin position="1"/>
        <end position="36"/>
    </location>
</feature>
<protein>
    <submittedName>
        <fullName evidence="3">Uncharacterized protein</fullName>
    </submittedName>
</protein>
<evidence type="ECO:0000313" key="3">
    <source>
        <dbReference type="WBParaSite" id="PSU_v2.g10125.t1"/>
    </source>
</evidence>
<proteinExistence type="predicted"/>
<organism evidence="2 3">
    <name type="scientific">Panagrolaimus superbus</name>
    <dbReference type="NCBI Taxonomy" id="310955"/>
    <lineage>
        <taxon>Eukaryota</taxon>
        <taxon>Metazoa</taxon>
        <taxon>Ecdysozoa</taxon>
        <taxon>Nematoda</taxon>
        <taxon>Chromadorea</taxon>
        <taxon>Rhabditida</taxon>
        <taxon>Tylenchina</taxon>
        <taxon>Panagrolaimomorpha</taxon>
        <taxon>Panagrolaimoidea</taxon>
        <taxon>Panagrolaimidae</taxon>
        <taxon>Panagrolaimus</taxon>
    </lineage>
</organism>
<dbReference type="Proteomes" id="UP000887577">
    <property type="component" value="Unplaced"/>
</dbReference>
<dbReference type="AlphaFoldDB" id="A0A914XT34"/>
<dbReference type="WBParaSite" id="PSU_v2.g10125.t1">
    <property type="protein sequence ID" value="PSU_v2.g10125.t1"/>
    <property type="gene ID" value="PSU_v2.g10125"/>
</dbReference>
<reference evidence="3" key="1">
    <citation type="submission" date="2022-11" db="UniProtKB">
        <authorList>
            <consortium name="WormBaseParasite"/>
        </authorList>
    </citation>
    <scope>IDENTIFICATION</scope>
</reference>